<keyword evidence="2" id="KW-0472">Membrane</keyword>
<dbReference type="EMBL" id="FOGQ01000008">
    <property type="protein sequence ID" value="SES10703.1"/>
    <property type="molecule type" value="Genomic_DNA"/>
</dbReference>
<dbReference type="PROSITE" id="PS51746">
    <property type="entry name" value="PPM_2"/>
    <property type="match status" value="1"/>
</dbReference>
<name>A0A1H9UNW7_9CORY</name>
<dbReference type="CDD" id="cd00143">
    <property type="entry name" value="PP2Cc"/>
    <property type="match status" value="1"/>
</dbReference>
<evidence type="ECO:0000256" key="2">
    <source>
        <dbReference type="SAM" id="Phobius"/>
    </source>
</evidence>
<feature type="region of interest" description="Disordered" evidence="1">
    <location>
        <begin position="275"/>
        <end position="316"/>
    </location>
</feature>
<dbReference type="SMART" id="SM00331">
    <property type="entry name" value="PP2C_SIG"/>
    <property type="match status" value="1"/>
</dbReference>
<dbReference type="InterPro" id="IPR036457">
    <property type="entry name" value="PPM-type-like_dom_sf"/>
</dbReference>
<proteinExistence type="predicted"/>
<dbReference type="Proteomes" id="UP000198929">
    <property type="component" value="Unassembled WGS sequence"/>
</dbReference>
<protein>
    <submittedName>
        <fullName evidence="4">Serine/threonine protein phosphatase PrpC</fullName>
    </submittedName>
</protein>
<sequence>MSLKLNYVAVSDRGLVRGNNEDSAYAGPHLLLLADGMGGHAAGEVASQLMVSHMEHLDQDPKDNDMLALLGVAADDANASIADAIRENPEQDGMGTTLTALLFNGREFGLIHAGDSRGYRLRDGKLEQITIDDTFVQSLVEQGKLDPEDVSTHPQKSLILKAFTGRPVEPGLAHVDARAGDRLLLCSDGLSDPVTASTIEEALGQGTPDEAAHKLIELALRSGGPDNITIVIADIVDTHTDSATRVPTKPAVAGALALEQKETHPDTAAGRAAALNKNRQVIPPNQGGRNSDAGGANNDKLKAADNRDDKEPHSRRGKGSWVLIVSLLTVLIVVLAGGFFLDKKRDESFFVSTNEQGAFVVEHGFDYAVFGNALHEPIQHTCINDKNELKFVDIDAVPEDCQLFTVDDLPESIRGQAQDLSGGSFDEVSQQMNRLADEALPVCVETPHQRQHDKAEADSKAEKPSESAVSSVECREVK</sequence>
<dbReference type="SUPFAM" id="SSF81606">
    <property type="entry name" value="PP2C-like"/>
    <property type="match status" value="1"/>
</dbReference>
<reference evidence="5" key="1">
    <citation type="submission" date="2016-10" db="EMBL/GenBank/DDBJ databases">
        <authorList>
            <person name="Varghese N."/>
            <person name="Submissions S."/>
        </authorList>
    </citation>
    <scope>NUCLEOTIDE SEQUENCE [LARGE SCALE GENOMIC DNA]</scope>
    <source>
        <strain evidence="5">DSM 20524</strain>
    </source>
</reference>
<feature type="region of interest" description="Disordered" evidence="1">
    <location>
        <begin position="445"/>
        <end position="478"/>
    </location>
</feature>
<evidence type="ECO:0000259" key="3">
    <source>
        <dbReference type="PROSITE" id="PS51746"/>
    </source>
</evidence>
<evidence type="ECO:0000256" key="1">
    <source>
        <dbReference type="SAM" id="MobiDB-lite"/>
    </source>
</evidence>
<feature type="compositionally biased region" description="Basic and acidic residues" evidence="1">
    <location>
        <begin position="447"/>
        <end position="465"/>
    </location>
</feature>
<feature type="compositionally biased region" description="Basic and acidic residues" evidence="1">
    <location>
        <begin position="299"/>
        <end position="314"/>
    </location>
</feature>
<dbReference type="InterPro" id="IPR001932">
    <property type="entry name" value="PPM-type_phosphatase-like_dom"/>
</dbReference>
<dbReference type="SMART" id="SM00332">
    <property type="entry name" value="PP2Cc"/>
    <property type="match status" value="1"/>
</dbReference>
<gene>
    <name evidence="4" type="ORF">SAMN05661109_01885</name>
</gene>
<dbReference type="AlphaFoldDB" id="A0A1H9UNW7"/>
<feature type="domain" description="PPM-type phosphatase" evidence="3">
    <location>
        <begin position="6"/>
        <end position="235"/>
    </location>
</feature>
<dbReference type="Pfam" id="PF13672">
    <property type="entry name" value="PP2C_2"/>
    <property type="match status" value="1"/>
</dbReference>
<feature type="transmembrane region" description="Helical" evidence="2">
    <location>
        <begin position="321"/>
        <end position="341"/>
    </location>
</feature>
<dbReference type="RefSeq" id="WP_092259511.1">
    <property type="nucleotide sequence ID" value="NZ_CP047199.1"/>
</dbReference>
<evidence type="ECO:0000313" key="5">
    <source>
        <dbReference type="Proteomes" id="UP000198929"/>
    </source>
</evidence>
<dbReference type="Gene3D" id="3.60.40.10">
    <property type="entry name" value="PPM-type phosphatase domain"/>
    <property type="match status" value="1"/>
</dbReference>
<keyword evidence="2" id="KW-1133">Transmembrane helix</keyword>
<dbReference type="STRING" id="1121357.SAMN05661109_01885"/>
<organism evidence="4 5">
    <name type="scientific">Corynebacterium cystitidis DSM 20524</name>
    <dbReference type="NCBI Taxonomy" id="1121357"/>
    <lineage>
        <taxon>Bacteria</taxon>
        <taxon>Bacillati</taxon>
        <taxon>Actinomycetota</taxon>
        <taxon>Actinomycetes</taxon>
        <taxon>Mycobacteriales</taxon>
        <taxon>Corynebacteriaceae</taxon>
        <taxon>Corynebacterium</taxon>
    </lineage>
</organism>
<keyword evidence="2" id="KW-0812">Transmembrane</keyword>
<accession>A0A1H9UNW7</accession>
<keyword evidence="5" id="KW-1185">Reference proteome</keyword>
<evidence type="ECO:0000313" key="4">
    <source>
        <dbReference type="EMBL" id="SES10703.1"/>
    </source>
</evidence>